<evidence type="ECO:0000313" key="5">
    <source>
        <dbReference type="Proteomes" id="UP000584670"/>
    </source>
</evidence>
<dbReference type="InterPro" id="IPR046342">
    <property type="entry name" value="CBS_dom_sf"/>
</dbReference>
<dbReference type="PROSITE" id="PS51371">
    <property type="entry name" value="CBS"/>
    <property type="match status" value="2"/>
</dbReference>
<dbReference type="PANTHER" id="PTHR43080">
    <property type="entry name" value="CBS DOMAIN-CONTAINING PROTEIN CBSX3, MITOCHONDRIAL"/>
    <property type="match status" value="1"/>
</dbReference>
<evidence type="ECO:0000313" key="4">
    <source>
        <dbReference type="EMBL" id="MBC2905785.1"/>
    </source>
</evidence>
<evidence type="ECO:0000256" key="2">
    <source>
        <dbReference type="PROSITE-ProRule" id="PRU00703"/>
    </source>
</evidence>
<dbReference type="CDD" id="cd04622">
    <property type="entry name" value="CBS_pair_HRP1_like"/>
    <property type="match status" value="1"/>
</dbReference>
<feature type="domain" description="CBS" evidence="3">
    <location>
        <begin position="7"/>
        <end position="65"/>
    </location>
</feature>
<gene>
    <name evidence="4" type="ORF">H4N64_30340</name>
</gene>
<comment type="caution">
    <text evidence="4">The sequence shown here is derived from an EMBL/GenBank/DDBJ whole genome shotgun (WGS) entry which is preliminary data.</text>
</comment>
<reference evidence="4 5" key="1">
    <citation type="submission" date="2020-08" db="EMBL/GenBank/DDBJ databases">
        <title>Streptomyces sp. PSKA01 genome sequencing and assembly.</title>
        <authorList>
            <person name="Mandal S."/>
            <person name="Maiti P.K."/>
            <person name="Das P."/>
        </authorList>
    </citation>
    <scope>NUCLEOTIDE SEQUENCE [LARGE SCALE GENOMIC DNA]</scope>
    <source>
        <strain evidence="4 5">PSKA01</strain>
    </source>
</reference>
<dbReference type="InterPro" id="IPR000644">
    <property type="entry name" value="CBS_dom"/>
</dbReference>
<name>A0A7X1MEI9_9ACTN</name>
<keyword evidence="5" id="KW-1185">Reference proteome</keyword>
<protein>
    <submittedName>
        <fullName evidence="4">CBS domain-containing protein</fullName>
    </submittedName>
</protein>
<dbReference type="SUPFAM" id="SSF54631">
    <property type="entry name" value="CBS-domain pair"/>
    <property type="match status" value="1"/>
</dbReference>
<dbReference type="Pfam" id="PF00571">
    <property type="entry name" value="CBS"/>
    <property type="match status" value="2"/>
</dbReference>
<feature type="domain" description="CBS" evidence="3">
    <location>
        <begin position="72"/>
        <end position="132"/>
    </location>
</feature>
<dbReference type="InterPro" id="IPR051257">
    <property type="entry name" value="Diverse_CBS-Domain"/>
</dbReference>
<keyword evidence="1 2" id="KW-0129">CBS domain</keyword>
<dbReference type="Gene3D" id="3.10.580.10">
    <property type="entry name" value="CBS-domain"/>
    <property type="match status" value="1"/>
</dbReference>
<dbReference type="AlphaFoldDB" id="A0A7X1MEI9"/>
<dbReference type="SMART" id="SM00116">
    <property type="entry name" value="CBS"/>
    <property type="match status" value="2"/>
</dbReference>
<dbReference type="PANTHER" id="PTHR43080:SF2">
    <property type="entry name" value="CBS DOMAIN-CONTAINING PROTEIN"/>
    <property type="match status" value="1"/>
</dbReference>
<evidence type="ECO:0000259" key="3">
    <source>
        <dbReference type="PROSITE" id="PS51371"/>
    </source>
</evidence>
<accession>A0A7X1MEI9</accession>
<sequence length="141" mass="15580">MKARDIMHTGVECIPAHETLDRAAQRMRELDVGVLPICGEGDMLTGMITDRDIVLKCVASGHDPSKVTAGELAEGTPKWIDADADVRDVLDAMERNRVKRLPVIDVKNDKRLVGMISESDLARNVSDEQIAEFVSKIFTPH</sequence>
<evidence type="ECO:0000256" key="1">
    <source>
        <dbReference type="ARBA" id="ARBA00023122"/>
    </source>
</evidence>
<organism evidence="4 5">
    <name type="scientific">Streptomyces cupreus</name>
    <dbReference type="NCBI Taxonomy" id="2759956"/>
    <lineage>
        <taxon>Bacteria</taxon>
        <taxon>Bacillati</taxon>
        <taxon>Actinomycetota</taxon>
        <taxon>Actinomycetes</taxon>
        <taxon>Kitasatosporales</taxon>
        <taxon>Streptomycetaceae</taxon>
        <taxon>Streptomyces</taxon>
    </lineage>
</organism>
<dbReference type="Proteomes" id="UP000584670">
    <property type="component" value="Unassembled WGS sequence"/>
</dbReference>
<dbReference type="EMBL" id="JACMSF010000040">
    <property type="protein sequence ID" value="MBC2905785.1"/>
    <property type="molecule type" value="Genomic_DNA"/>
</dbReference>
<proteinExistence type="predicted"/>
<dbReference type="RefSeq" id="WP_186285626.1">
    <property type="nucleotide sequence ID" value="NZ_JACMSF010000040.1"/>
</dbReference>